<proteinExistence type="predicted"/>
<evidence type="ECO:0000313" key="2">
    <source>
        <dbReference type="EMBL" id="MBC9207129.1"/>
    </source>
</evidence>
<dbReference type="RefSeq" id="WP_187784296.1">
    <property type="nucleotide sequence ID" value="NZ_JACTVA010000013.1"/>
</dbReference>
<keyword evidence="3" id="KW-1185">Reference proteome</keyword>
<organism evidence="2 3">
    <name type="scientific">Teichococcus aerophilus</name>
    <dbReference type="NCBI Taxonomy" id="1224513"/>
    <lineage>
        <taxon>Bacteria</taxon>
        <taxon>Pseudomonadati</taxon>
        <taxon>Pseudomonadota</taxon>
        <taxon>Alphaproteobacteria</taxon>
        <taxon>Acetobacterales</taxon>
        <taxon>Roseomonadaceae</taxon>
        <taxon>Roseomonas</taxon>
    </lineage>
</organism>
<keyword evidence="1" id="KW-0812">Transmembrane</keyword>
<evidence type="ECO:0000313" key="3">
    <source>
        <dbReference type="Proteomes" id="UP000626026"/>
    </source>
</evidence>
<sequence>MSLATYTLKMAAIAAPAAALVAFGAEPMPAGWLDGIVTPGGTVGHAAVVIGFWAAGVASIMVSAVVAAGLARDAWRLRQELRQARTTSAH</sequence>
<protein>
    <submittedName>
        <fullName evidence="2">Uncharacterized protein</fullName>
    </submittedName>
</protein>
<dbReference type="EMBL" id="JACTVA010000013">
    <property type="protein sequence ID" value="MBC9207129.1"/>
    <property type="molecule type" value="Genomic_DNA"/>
</dbReference>
<keyword evidence="1" id="KW-0472">Membrane</keyword>
<accession>A0ABR7RLE3</accession>
<comment type="caution">
    <text evidence="2">The sequence shown here is derived from an EMBL/GenBank/DDBJ whole genome shotgun (WGS) entry which is preliminary data.</text>
</comment>
<feature type="transmembrane region" description="Helical" evidence="1">
    <location>
        <begin position="48"/>
        <end position="71"/>
    </location>
</feature>
<name>A0ABR7RLE3_9PROT</name>
<dbReference type="Proteomes" id="UP000626026">
    <property type="component" value="Unassembled WGS sequence"/>
</dbReference>
<keyword evidence="1" id="KW-1133">Transmembrane helix</keyword>
<gene>
    <name evidence="2" type="ORF">IBL26_09815</name>
</gene>
<evidence type="ECO:0000256" key="1">
    <source>
        <dbReference type="SAM" id="Phobius"/>
    </source>
</evidence>
<reference evidence="2 3" key="1">
    <citation type="journal article" date="2013" name="Int. J. Syst. Evol. Microbiol.">
        <title>Roseomonas aerophila sp. nov., isolated from air.</title>
        <authorList>
            <person name="Kim S.J."/>
            <person name="Weon H.Y."/>
            <person name="Ahn J.H."/>
            <person name="Hong S.B."/>
            <person name="Seok S.J."/>
            <person name="Whang K.S."/>
            <person name="Kwon S.W."/>
        </authorList>
    </citation>
    <scope>NUCLEOTIDE SEQUENCE [LARGE SCALE GENOMIC DNA]</scope>
    <source>
        <strain evidence="2 3">NBRC 108923</strain>
    </source>
</reference>